<dbReference type="GO" id="GO:0016491">
    <property type="term" value="F:oxidoreductase activity"/>
    <property type="evidence" value="ECO:0007669"/>
    <property type="project" value="UniProtKB-KW"/>
</dbReference>
<gene>
    <name evidence="4" type="ORF">FHL15_011265</name>
</gene>
<dbReference type="Proteomes" id="UP000319160">
    <property type="component" value="Unassembled WGS sequence"/>
</dbReference>
<dbReference type="EMBL" id="VFLP01000115">
    <property type="protein sequence ID" value="TRX87847.1"/>
    <property type="molecule type" value="Genomic_DNA"/>
</dbReference>
<keyword evidence="2" id="KW-0812">Transmembrane</keyword>
<proteinExistence type="predicted"/>
<organism evidence="4 5">
    <name type="scientific">Xylaria flabelliformis</name>
    <dbReference type="NCBI Taxonomy" id="2512241"/>
    <lineage>
        <taxon>Eukaryota</taxon>
        <taxon>Fungi</taxon>
        <taxon>Dikarya</taxon>
        <taxon>Ascomycota</taxon>
        <taxon>Pezizomycotina</taxon>
        <taxon>Sordariomycetes</taxon>
        <taxon>Xylariomycetidae</taxon>
        <taxon>Xylariales</taxon>
        <taxon>Xylariaceae</taxon>
        <taxon>Xylaria</taxon>
    </lineage>
</organism>
<reference evidence="5" key="1">
    <citation type="submission" date="2019-06" db="EMBL/GenBank/DDBJ databases">
        <title>Draft genome sequence of the griseofulvin-producing fungus Xylaria cubensis strain G536.</title>
        <authorList>
            <person name="Mead M.E."/>
            <person name="Raja H.A."/>
            <person name="Steenwyk J.L."/>
            <person name="Knowles S.L."/>
            <person name="Oberlies N.H."/>
            <person name="Rokas A."/>
        </authorList>
    </citation>
    <scope>NUCLEOTIDE SEQUENCE [LARGE SCALE GENOMIC DNA]</scope>
    <source>
        <strain evidence="5">G536</strain>
    </source>
</reference>
<dbReference type="AlphaFoldDB" id="A0A553HIU5"/>
<evidence type="ECO:0000313" key="5">
    <source>
        <dbReference type="Proteomes" id="UP000319160"/>
    </source>
</evidence>
<feature type="transmembrane region" description="Helical" evidence="2">
    <location>
        <begin position="616"/>
        <end position="638"/>
    </location>
</feature>
<feature type="transmembrane region" description="Helical" evidence="2">
    <location>
        <begin position="415"/>
        <end position="438"/>
    </location>
</feature>
<dbReference type="SUPFAM" id="SSF103473">
    <property type="entry name" value="MFS general substrate transporter"/>
    <property type="match status" value="1"/>
</dbReference>
<keyword evidence="5" id="KW-1185">Reference proteome</keyword>
<keyword evidence="1" id="KW-0560">Oxidoreductase</keyword>
<accession>A0A553HIU5</accession>
<feature type="transmembrane region" description="Helical" evidence="2">
    <location>
        <begin position="479"/>
        <end position="498"/>
    </location>
</feature>
<dbReference type="Gene3D" id="1.20.1250.20">
    <property type="entry name" value="MFS general substrate transporter like domains"/>
    <property type="match status" value="1"/>
</dbReference>
<evidence type="ECO:0000256" key="2">
    <source>
        <dbReference type="SAM" id="Phobius"/>
    </source>
</evidence>
<keyword evidence="2" id="KW-1133">Transmembrane helix</keyword>
<dbReference type="STRING" id="2512241.A0A553HIU5"/>
<dbReference type="SUPFAM" id="SSF51430">
    <property type="entry name" value="NAD(P)-linked oxidoreductase"/>
    <property type="match status" value="1"/>
</dbReference>
<feature type="domain" description="NADP-dependent oxidoreductase" evidence="3">
    <location>
        <begin position="16"/>
        <end position="216"/>
    </location>
</feature>
<dbReference type="Gene3D" id="3.20.20.100">
    <property type="entry name" value="NADP-dependent oxidoreductase domain"/>
    <property type="match status" value="1"/>
</dbReference>
<protein>
    <recommendedName>
        <fullName evidence="3">NADP-dependent oxidoreductase domain-containing protein</fullName>
    </recommendedName>
</protein>
<dbReference type="InterPro" id="IPR036259">
    <property type="entry name" value="MFS_trans_sf"/>
</dbReference>
<feature type="transmembrane region" description="Helical" evidence="2">
    <location>
        <begin position="674"/>
        <end position="696"/>
    </location>
</feature>
<name>A0A553HIU5_9PEZI</name>
<sequence length="789" mass="86609">MTSQVEITKHYAPLKIPNGTAHPFQVYGTAFKEGRTGELTTLALKTGFTAYDMANYPSAYEEAMSGESIQKALKSGIDRKSLFIQTKFTPAWAHQPGKLPYNPDQPIEGQARESIEQSFKNLQVEYIDSLMIHVPYDNEQDTLKAWRVMESYVPKRINVLGVSNFGLSEFKNLYEAATVKPLIVQNRFQEENGYDHEIRAYLQEKGIIYQGFSLLKANSDLQSSEVVQRVAAEFEVVKEIAFYLLVLGLGKFSIVNGTTNEEHMRMDLDKISGILANNDKVKGLVKYLADFEKLLSKNMQRGGGGSQPHTTLGLNELIRQHTYTIMVRLAVYDAVLRTGPISILVFLSTLGMTVFETARVPVLEDAICHALASDDCREDHLAQARLATINSWIEIVTSVQAHAAAKSTLHLDLVLLFRVIESIGGGLPVAHVLLSALLARQTTSETRASVFYLVSTLSVLGRAGGTSLCGVILDNNAGAGILTAMIIYALNLPVIAIFGRDVDRTEVVDDYQESSAVLCHRLIPSPDACEHVVRDSDSGGSDNDIATKTVDNTGSVATTTGPPLLRYRSLLSKPIIARGLLFYVVKVLAEDVQMLQAQWLVRRFAWTFSAAAYVNAYIALLCLITLASLPILTTHLAARYNGHTQKMEITILRMSVAAFTLSSLGIGLSPNRGVYILTVSFAALSVGSFDTFKSLLSGFCTADLMTELYATINLVETAVHIVATRMWTLILIKSFDQEGVLKGLPYLVSSGLGLFAFCLIWYMAGCTDAYQPVNTTEDLRGNNSDDTAL</sequence>
<dbReference type="InterPro" id="IPR036812">
    <property type="entry name" value="NAD(P)_OxRdtase_dom_sf"/>
</dbReference>
<feature type="transmembrane region" description="Helical" evidence="2">
    <location>
        <begin position="744"/>
        <end position="764"/>
    </location>
</feature>
<comment type="caution">
    <text evidence="4">The sequence shown here is derived from an EMBL/GenBank/DDBJ whole genome shotgun (WGS) entry which is preliminary data.</text>
</comment>
<dbReference type="PANTHER" id="PTHR11732">
    <property type="entry name" value="ALDO/KETO REDUCTASE"/>
    <property type="match status" value="1"/>
</dbReference>
<dbReference type="OrthoDB" id="5357513at2759"/>
<evidence type="ECO:0000259" key="3">
    <source>
        <dbReference type="Pfam" id="PF00248"/>
    </source>
</evidence>
<dbReference type="Pfam" id="PF00248">
    <property type="entry name" value="Aldo_ket_red"/>
    <property type="match status" value="1"/>
</dbReference>
<evidence type="ECO:0000313" key="4">
    <source>
        <dbReference type="EMBL" id="TRX87847.1"/>
    </source>
</evidence>
<evidence type="ECO:0000256" key="1">
    <source>
        <dbReference type="ARBA" id="ARBA00023002"/>
    </source>
</evidence>
<keyword evidence="2" id="KW-0472">Membrane</keyword>
<dbReference type="InterPro" id="IPR023210">
    <property type="entry name" value="NADP_OxRdtase_dom"/>
</dbReference>
<feature type="transmembrane region" description="Helical" evidence="2">
    <location>
        <begin position="450"/>
        <end position="473"/>
    </location>
</feature>
<feature type="transmembrane region" description="Helical" evidence="2">
    <location>
        <begin position="650"/>
        <end position="668"/>
    </location>
</feature>
<dbReference type="InterPro" id="IPR020471">
    <property type="entry name" value="AKR"/>
</dbReference>